<sequence>MTTEEAAAEIAAVMKKAGLLWLSWNGGRPMPAWFATVDGSYVVLADRSGSAEQPLPGLADAGAAEVVVPAKPATNRLAGWRASVRRLEPGSEEWTTAAHVLRTERLNASGLDTQLDRWQAEADLLVLEPTGEITESAGSYDDRSRLEPPPGSTATTRGARPITFHKRTKRRPKLT</sequence>
<organism evidence="2 3">
    <name type="scientific">Kribbella alba</name>
    <dbReference type="NCBI Taxonomy" id="190197"/>
    <lineage>
        <taxon>Bacteria</taxon>
        <taxon>Bacillati</taxon>
        <taxon>Actinomycetota</taxon>
        <taxon>Actinomycetes</taxon>
        <taxon>Propionibacteriales</taxon>
        <taxon>Kribbellaceae</taxon>
        <taxon>Kribbella</taxon>
    </lineage>
</organism>
<feature type="compositionally biased region" description="Basic residues" evidence="1">
    <location>
        <begin position="163"/>
        <end position="175"/>
    </location>
</feature>
<dbReference type="Proteomes" id="UP001501319">
    <property type="component" value="Unassembled WGS sequence"/>
</dbReference>
<evidence type="ECO:0000313" key="3">
    <source>
        <dbReference type="Proteomes" id="UP001501319"/>
    </source>
</evidence>
<reference evidence="3" key="1">
    <citation type="journal article" date="2019" name="Int. J. Syst. Evol. Microbiol.">
        <title>The Global Catalogue of Microorganisms (GCM) 10K type strain sequencing project: providing services to taxonomists for standard genome sequencing and annotation.</title>
        <authorList>
            <consortium name="The Broad Institute Genomics Platform"/>
            <consortium name="The Broad Institute Genome Sequencing Center for Infectious Disease"/>
            <person name="Wu L."/>
            <person name="Ma J."/>
        </authorList>
    </citation>
    <scope>NUCLEOTIDE SEQUENCE [LARGE SCALE GENOMIC DNA]</scope>
    <source>
        <strain evidence="3">JCM 14306</strain>
    </source>
</reference>
<name>A0ABP4QZ25_9ACTN</name>
<evidence type="ECO:0008006" key="4">
    <source>
        <dbReference type="Google" id="ProtNLM"/>
    </source>
</evidence>
<accession>A0ABP4QZ25</accession>
<feature type="region of interest" description="Disordered" evidence="1">
    <location>
        <begin position="130"/>
        <end position="175"/>
    </location>
</feature>
<comment type="caution">
    <text evidence="2">The sequence shown here is derived from an EMBL/GenBank/DDBJ whole genome shotgun (WGS) entry which is preliminary data.</text>
</comment>
<dbReference type="RefSeq" id="WP_344110252.1">
    <property type="nucleotide sequence ID" value="NZ_BAAANE010000004.1"/>
</dbReference>
<gene>
    <name evidence="2" type="ORF">GCM10009744_15650</name>
</gene>
<protein>
    <recommendedName>
        <fullName evidence="4">Pyridoxamine 5'-phosphate oxidase family protein</fullName>
    </recommendedName>
</protein>
<dbReference type="EMBL" id="BAAANE010000004">
    <property type="protein sequence ID" value="GAA1628606.1"/>
    <property type="molecule type" value="Genomic_DNA"/>
</dbReference>
<evidence type="ECO:0000256" key="1">
    <source>
        <dbReference type="SAM" id="MobiDB-lite"/>
    </source>
</evidence>
<proteinExistence type="predicted"/>
<evidence type="ECO:0000313" key="2">
    <source>
        <dbReference type="EMBL" id="GAA1628606.1"/>
    </source>
</evidence>
<keyword evidence="3" id="KW-1185">Reference proteome</keyword>